<keyword evidence="4" id="KW-1185">Reference proteome</keyword>
<keyword evidence="1" id="KW-0560">Oxidoreductase</keyword>
<evidence type="ECO:0000259" key="2">
    <source>
        <dbReference type="Pfam" id="PF00881"/>
    </source>
</evidence>
<evidence type="ECO:0000313" key="3">
    <source>
        <dbReference type="EMBL" id="AZU02738.1"/>
    </source>
</evidence>
<dbReference type="KEGG" id="gak:X907_0188"/>
<comment type="similarity">
    <text evidence="1">Belongs to the nitroreductase family. HadB/RutE subfamily.</text>
</comment>
<organism evidence="3 4">
    <name type="scientific">Glycocaulis alkaliphilus</name>
    <dbReference type="NCBI Taxonomy" id="1434191"/>
    <lineage>
        <taxon>Bacteria</taxon>
        <taxon>Pseudomonadati</taxon>
        <taxon>Pseudomonadota</taxon>
        <taxon>Alphaproteobacteria</taxon>
        <taxon>Maricaulales</taxon>
        <taxon>Maricaulaceae</taxon>
        <taxon>Glycocaulis</taxon>
    </lineage>
</organism>
<reference evidence="3 4" key="1">
    <citation type="submission" date="2016-12" db="EMBL/GenBank/DDBJ databases">
        <title>The genome of dimorphic prosthecate Glycocaulis alkaliphilus 6b-8t, isolated from crude oil dictates its adaptability in petroleum environments.</title>
        <authorList>
            <person name="Wu X.-L."/>
            <person name="Geng S."/>
        </authorList>
    </citation>
    <scope>NUCLEOTIDE SEQUENCE [LARGE SCALE GENOMIC DNA]</scope>
    <source>
        <strain evidence="3 4">6B-8</strain>
    </source>
</reference>
<dbReference type="PANTHER" id="PTHR43543:SF1">
    <property type="entry name" value="MALONIC SEMIALDEHYDE REDUCTASE RUTE-RELATED"/>
    <property type="match status" value="1"/>
</dbReference>
<dbReference type="RefSeq" id="WP_127565194.1">
    <property type="nucleotide sequence ID" value="NZ_BMFB01000004.1"/>
</dbReference>
<feature type="domain" description="Nitroreductase" evidence="2">
    <location>
        <begin position="26"/>
        <end position="185"/>
    </location>
</feature>
<keyword evidence="1" id="KW-0521">NADP</keyword>
<dbReference type="InterPro" id="IPR029479">
    <property type="entry name" value="Nitroreductase"/>
</dbReference>
<keyword evidence="1" id="KW-0288">FMN</keyword>
<dbReference type="PANTHER" id="PTHR43543">
    <property type="entry name" value="MALONIC SEMIALDEHYDE REDUCTASE RUTE-RELATED"/>
    <property type="match status" value="1"/>
</dbReference>
<dbReference type="InterPro" id="IPR023936">
    <property type="entry name" value="RutE-like"/>
</dbReference>
<name>A0A3T0E6F1_9PROT</name>
<dbReference type="Gene3D" id="3.40.109.10">
    <property type="entry name" value="NADH Oxidase"/>
    <property type="match status" value="1"/>
</dbReference>
<proteinExistence type="inferred from homology"/>
<dbReference type="InterPro" id="IPR000415">
    <property type="entry name" value="Nitroreductase-like"/>
</dbReference>
<dbReference type="Proteomes" id="UP000286954">
    <property type="component" value="Chromosome"/>
</dbReference>
<gene>
    <name evidence="3" type="ORF">X907_0188</name>
</gene>
<evidence type="ECO:0000313" key="4">
    <source>
        <dbReference type="Proteomes" id="UP000286954"/>
    </source>
</evidence>
<dbReference type="OrthoDB" id="9784375at2"/>
<dbReference type="InterPro" id="IPR050461">
    <property type="entry name" value="Nitroreductase_HadB/RutE"/>
</dbReference>
<dbReference type="HAMAP" id="MF_01204">
    <property type="entry name" value="Oxidoreductase_RutE_HadB"/>
    <property type="match status" value="1"/>
</dbReference>
<accession>A0A3T0E6F1</accession>
<dbReference type="GO" id="GO:0016491">
    <property type="term" value="F:oxidoreductase activity"/>
    <property type="evidence" value="ECO:0007669"/>
    <property type="project" value="UniProtKB-UniRule"/>
</dbReference>
<dbReference type="CDD" id="cd02148">
    <property type="entry name" value="RutE-like"/>
    <property type="match status" value="1"/>
</dbReference>
<dbReference type="NCBIfam" id="NF003768">
    <property type="entry name" value="PRK05365.1"/>
    <property type="match status" value="1"/>
</dbReference>
<dbReference type="AlphaFoldDB" id="A0A3T0E6F1"/>
<comment type="cofactor">
    <cofactor evidence="1">
        <name>FMN</name>
        <dbReference type="ChEBI" id="CHEBI:58210"/>
    </cofactor>
</comment>
<evidence type="ECO:0000256" key="1">
    <source>
        <dbReference type="HAMAP-Rule" id="MF_01204"/>
    </source>
</evidence>
<dbReference type="Pfam" id="PF00881">
    <property type="entry name" value="Nitroreductase"/>
    <property type="match status" value="1"/>
</dbReference>
<sequence>MSELVLEDRHKTLPDHALDQLFRGARTFYTWEDKDVSDTTIQALYDLLKYGPTSANNSPARFIFLKGAAKERLRPFLIPSNIDKTMSAPVTAIVAWDWEFHEKVPQLFPHDPGAKEWFASDEARKANGVRNGTLQGAYLILAARALGLDCGPMSGFDAAKVDEEFFASDPKMKHWRSNFLVNIGYGTTEKLFPRLPRLAFDEAARILK</sequence>
<dbReference type="EMBL" id="CP018911">
    <property type="protein sequence ID" value="AZU02738.1"/>
    <property type="molecule type" value="Genomic_DNA"/>
</dbReference>
<dbReference type="EC" id="1.-.-.-" evidence="1"/>
<keyword evidence="1" id="KW-0520">NAD</keyword>
<dbReference type="SUPFAM" id="SSF55469">
    <property type="entry name" value="FMN-dependent nitroreductase-like"/>
    <property type="match status" value="1"/>
</dbReference>
<keyword evidence="1" id="KW-0285">Flavoprotein</keyword>
<protein>
    <recommendedName>
        <fullName evidence="1">Putative NADH dehydrogenase/NAD(P)H nitroreductase X907_0188</fullName>
        <ecNumber evidence="1">1.-.-.-</ecNumber>
    </recommendedName>
</protein>